<keyword evidence="4" id="KW-1185">Reference proteome</keyword>
<dbReference type="RefSeq" id="WP_148909757.1">
    <property type="nucleotide sequence ID" value="NZ_VNHX01000022.1"/>
</dbReference>
<feature type="domain" description="Glycosyl transferase family 1" evidence="1">
    <location>
        <begin position="225"/>
        <end position="372"/>
    </location>
</feature>
<comment type="caution">
    <text evidence="3">The sequence shown here is derived from an EMBL/GenBank/DDBJ whole genome shotgun (WGS) entry which is preliminary data.</text>
</comment>
<proteinExistence type="predicted"/>
<evidence type="ECO:0000313" key="3">
    <source>
        <dbReference type="EMBL" id="TYP91072.1"/>
    </source>
</evidence>
<dbReference type="EMBL" id="VNHX01000022">
    <property type="protein sequence ID" value="TYP91072.1"/>
    <property type="molecule type" value="Genomic_DNA"/>
</dbReference>
<accession>A0A5S5D8L6</accession>
<dbReference type="PANTHER" id="PTHR12526:SF633">
    <property type="entry name" value="COLANIC ACID BIOSYNTHESIS GLYCOSYL TRANSFERASE WCAI-RELATED"/>
    <property type="match status" value="1"/>
</dbReference>
<dbReference type="Pfam" id="PF00534">
    <property type="entry name" value="Glycos_transf_1"/>
    <property type="match status" value="1"/>
</dbReference>
<organism evidence="3 4">
    <name type="scientific">Sphingobacterium allocomposti</name>
    <dbReference type="NCBI Taxonomy" id="415956"/>
    <lineage>
        <taxon>Bacteria</taxon>
        <taxon>Pseudomonadati</taxon>
        <taxon>Bacteroidota</taxon>
        <taxon>Sphingobacteriia</taxon>
        <taxon>Sphingobacteriales</taxon>
        <taxon>Sphingobacteriaceae</taxon>
        <taxon>Sphingobacterium</taxon>
    </lineage>
</organism>
<protein>
    <submittedName>
        <fullName evidence="3">Colanic acid biosynthesis glycosyl transferase WcaI</fullName>
    </submittedName>
</protein>
<dbReference type="CDD" id="cd03794">
    <property type="entry name" value="GT4_WbuB-like"/>
    <property type="match status" value="1"/>
</dbReference>
<dbReference type="NCBIfam" id="NF007640">
    <property type="entry name" value="PRK10307.1"/>
    <property type="match status" value="1"/>
</dbReference>
<dbReference type="AlphaFoldDB" id="A0A5S5D8L6"/>
<gene>
    <name evidence="3" type="ORF">BC792_12239</name>
</gene>
<keyword evidence="3" id="KW-0808">Transferase</keyword>
<name>A0A5S5D8L6_9SPHI</name>
<dbReference type="OrthoDB" id="9811902at2"/>
<reference evidence="3 4" key="1">
    <citation type="submission" date="2019-07" db="EMBL/GenBank/DDBJ databases">
        <title>Genomic Encyclopedia of Archaeal and Bacterial Type Strains, Phase II (KMG-II): from individual species to whole genera.</title>
        <authorList>
            <person name="Goeker M."/>
        </authorList>
    </citation>
    <scope>NUCLEOTIDE SEQUENCE [LARGE SCALE GENOMIC DNA]</scope>
    <source>
        <strain evidence="3 4">DSM 18850</strain>
    </source>
</reference>
<dbReference type="Gene3D" id="3.40.50.2000">
    <property type="entry name" value="Glycogen Phosphorylase B"/>
    <property type="match status" value="2"/>
</dbReference>
<evidence type="ECO:0000259" key="1">
    <source>
        <dbReference type="Pfam" id="PF00534"/>
    </source>
</evidence>
<dbReference type="Proteomes" id="UP000325105">
    <property type="component" value="Unassembled WGS sequence"/>
</dbReference>
<dbReference type="InterPro" id="IPR028098">
    <property type="entry name" value="Glyco_trans_4-like_N"/>
</dbReference>
<dbReference type="GO" id="GO:0016757">
    <property type="term" value="F:glycosyltransferase activity"/>
    <property type="evidence" value="ECO:0007669"/>
    <property type="project" value="InterPro"/>
</dbReference>
<dbReference type="InterPro" id="IPR001296">
    <property type="entry name" value="Glyco_trans_1"/>
</dbReference>
<dbReference type="PANTHER" id="PTHR12526">
    <property type="entry name" value="GLYCOSYLTRANSFERASE"/>
    <property type="match status" value="1"/>
</dbReference>
<feature type="domain" description="Glycosyltransferase subfamily 4-like N-terminal" evidence="2">
    <location>
        <begin position="15"/>
        <end position="203"/>
    </location>
</feature>
<sequence>MRILIHGINYAPELTGIGKYTGEMAEWLAQQGHDVHVLTALPYYPEWMVHEGYQGKKWHTETLNNVKVHRVPLYVPKKVSSASRIIHEFSFLLSTIPFWIKAIFSKKFDVVFCIAPPFHLAFFPWIYKSLRGSVWINHVQDLQVDAAKDLGMIRNKTLLKAMFGLERFFLLRGNRVSTISMGMQDKILKKGVAVEKMLFFPNWVDSEVVFPLPKEESLRLEMGFSAADKIVLYSGNLGEKQGLDAVIKVASRFKTDKTVKFVICGSGGGKDKLVQLAKQHQLSNVFFFPLQPYEKLSALLAMADLHLVLQKSSAADLVMPSKLTGILAAGGCALVTADQGTTLYDVMHDFQMGILVAPEHDDELERGIRRGLFEDTTVFKQHARDYAKRYLEKEHILQKFEQDVEALFLSNKIT</sequence>
<dbReference type="Pfam" id="PF13579">
    <property type="entry name" value="Glyco_trans_4_4"/>
    <property type="match status" value="1"/>
</dbReference>
<evidence type="ECO:0000259" key="2">
    <source>
        <dbReference type="Pfam" id="PF13579"/>
    </source>
</evidence>
<evidence type="ECO:0000313" key="4">
    <source>
        <dbReference type="Proteomes" id="UP000325105"/>
    </source>
</evidence>
<dbReference type="SUPFAM" id="SSF53756">
    <property type="entry name" value="UDP-Glycosyltransferase/glycogen phosphorylase"/>
    <property type="match status" value="1"/>
</dbReference>